<feature type="non-terminal residue" evidence="1">
    <location>
        <position position="224"/>
    </location>
</feature>
<dbReference type="AlphaFoldDB" id="X0V3S0"/>
<dbReference type="PRINTS" id="PR00081">
    <property type="entry name" value="GDHRDH"/>
</dbReference>
<evidence type="ECO:0000313" key="1">
    <source>
        <dbReference type="EMBL" id="GAG12755.1"/>
    </source>
</evidence>
<organism evidence="1">
    <name type="scientific">marine sediment metagenome</name>
    <dbReference type="NCBI Taxonomy" id="412755"/>
    <lineage>
        <taxon>unclassified sequences</taxon>
        <taxon>metagenomes</taxon>
        <taxon>ecological metagenomes</taxon>
    </lineage>
</organism>
<gene>
    <name evidence="1" type="ORF">S01H1_41338</name>
</gene>
<dbReference type="Pfam" id="PF00106">
    <property type="entry name" value="adh_short"/>
    <property type="match status" value="1"/>
</dbReference>
<accession>X0V3S0</accession>
<dbReference type="EMBL" id="BARS01026217">
    <property type="protein sequence ID" value="GAG12755.1"/>
    <property type="molecule type" value="Genomic_DNA"/>
</dbReference>
<name>X0V3S0_9ZZZZ</name>
<evidence type="ECO:0008006" key="2">
    <source>
        <dbReference type="Google" id="ProtNLM"/>
    </source>
</evidence>
<dbReference type="Gene3D" id="3.40.50.720">
    <property type="entry name" value="NAD(P)-binding Rossmann-like Domain"/>
    <property type="match status" value="1"/>
</dbReference>
<dbReference type="SUPFAM" id="SSF51735">
    <property type="entry name" value="NAD(P)-binding Rossmann-fold domains"/>
    <property type="match status" value="1"/>
</dbReference>
<comment type="caution">
    <text evidence="1">The sequence shown here is derived from an EMBL/GenBank/DDBJ whole genome shotgun (WGS) entry which is preliminary data.</text>
</comment>
<protein>
    <recommendedName>
        <fullName evidence="2">3-alpha-hydroxysteroid dehydrogenase</fullName>
    </recommendedName>
</protein>
<sequence>MENPFSYQGKRVVITGAYSGVGAATVELLSSLGASEIIALDIKQPQGPITRYIETNMADPAAIDAAAGAIDGPVDALFNNAGIAATNPALEVMKVNYLGVRHLSEALLPKIAEGGAIAITASIAGGQWPQHLAEIQELLAIADRGHAIDWIQDHSELVGGGYDFSKECLQVYTMLSSKSTMARGVRINSVCPGPIDTPLLPDFKKSMTEALINWQVEQTHGKMA</sequence>
<dbReference type="InterPro" id="IPR002347">
    <property type="entry name" value="SDR_fam"/>
</dbReference>
<dbReference type="InterPro" id="IPR036291">
    <property type="entry name" value="NAD(P)-bd_dom_sf"/>
</dbReference>
<dbReference type="PANTHER" id="PTHR43975:SF2">
    <property type="entry name" value="EG:BACR7A4.14 PROTEIN-RELATED"/>
    <property type="match status" value="1"/>
</dbReference>
<reference evidence="1" key="1">
    <citation type="journal article" date="2014" name="Front. Microbiol.">
        <title>High frequency of phylogenetically diverse reductive dehalogenase-homologous genes in deep subseafloor sedimentary metagenomes.</title>
        <authorList>
            <person name="Kawai M."/>
            <person name="Futagami T."/>
            <person name="Toyoda A."/>
            <person name="Takaki Y."/>
            <person name="Nishi S."/>
            <person name="Hori S."/>
            <person name="Arai W."/>
            <person name="Tsubouchi T."/>
            <person name="Morono Y."/>
            <person name="Uchiyama I."/>
            <person name="Ito T."/>
            <person name="Fujiyama A."/>
            <person name="Inagaki F."/>
            <person name="Takami H."/>
        </authorList>
    </citation>
    <scope>NUCLEOTIDE SEQUENCE</scope>
    <source>
        <strain evidence="1">Expedition CK06-06</strain>
    </source>
</reference>
<proteinExistence type="predicted"/>
<dbReference type="PANTHER" id="PTHR43975">
    <property type="entry name" value="ZGC:101858"/>
    <property type="match status" value="1"/>
</dbReference>